<reference evidence="2" key="1">
    <citation type="submission" date="2011-02" db="EMBL/GenBank/DDBJ databases">
        <title>The complete sequence of plasmid2 of Deinococcus proteolyticus DSM 20540.</title>
        <authorList>
            <consortium name="US DOE Joint Genome Institute (JGI-PGF)"/>
            <person name="Lucas S."/>
            <person name="Copeland A."/>
            <person name="Lapidus A."/>
            <person name="Bruce D."/>
            <person name="Goodwin L."/>
            <person name="Pitluck S."/>
            <person name="Kyrpides N."/>
            <person name="Mavromatis K."/>
            <person name="Pagani I."/>
            <person name="Ivanova N."/>
            <person name="Ovchinnikova G."/>
            <person name="Zeytun A."/>
            <person name="Detter J.C."/>
            <person name="Han C."/>
            <person name="Land M."/>
            <person name="Hauser L."/>
            <person name="Markowitz V."/>
            <person name="Cheng J.-F."/>
            <person name="Hugenholtz P."/>
            <person name="Woyke T."/>
            <person name="Wu D."/>
            <person name="Pukall R."/>
            <person name="Steenblock K."/>
            <person name="Brambilla E."/>
            <person name="Klenk H.-P."/>
            <person name="Eisen J.A."/>
        </authorList>
    </citation>
    <scope>NUCLEOTIDE SEQUENCE [LARGE SCALE GENOMIC DNA]</scope>
    <source>
        <strain evidence="2">ATCC 35074 / DSM 20540 / JCM 6276 / NBRC 101906 / NCIMB 13154 / VKM Ac-1939 / CCM 2703 / MRP</strain>
        <plasmid evidence="2">Plasmid pDEIPR02</plasmid>
    </source>
</reference>
<evidence type="ECO:0000313" key="1">
    <source>
        <dbReference type="EMBL" id="ADY27424.1"/>
    </source>
</evidence>
<dbReference type="EMBL" id="CP002538">
    <property type="protein sequence ID" value="ADY27424.1"/>
    <property type="molecule type" value="Genomic_DNA"/>
</dbReference>
<dbReference type="Proteomes" id="UP000007718">
    <property type="component" value="Plasmid pDEIPR02"/>
</dbReference>
<organism evidence="1 2">
    <name type="scientific">Deinococcus proteolyticus (strain ATCC 35074 / DSM 20540 / JCM 6276 / NBRC 101906 / NCIMB 13154 / VKM Ac-1939 / CCM 2703 / MRP)</name>
    <dbReference type="NCBI Taxonomy" id="693977"/>
    <lineage>
        <taxon>Bacteria</taxon>
        <taxon>Thermotogati</taxon>
        <taxon>Deinococcota</taxon>
        <taxon>Deinococci</taxon>
        <taxon>Deinococcales</taxon>
        <taxon>Deinococcaceae</taxon>
        <taxon>Deinococcus</taxon>
    </lineage>
</organism>
<keyword evidence="2" id="KW-1185">Reference proteome</keyword>
<dbReference type="RefSeq" id="WP_013615778.1">
    <property type="nucleotide sequence ID" value="NC_015162.1"/>
</dbReference>
<reference evidence="1 2" key="2">
    <citation type="journal article" date="2012" name="Stand. Genomic Sci.">
        <title>Complete genome sequence of the orange-red pigmented, radioresistant Deinococcus proteolyticus type strain (MRP(T)).</title>
        <authorList>
            <person name="Copeland A."/>
            <person name="Zeytun A."/>
            <person name="Yassawong M."/>
            <person name="Nolan M."/>
            <person name="Lucas S."/>
            <person name="Hammon N."/>
            <person name="Deshpande S."/>
            <person name="Cheng J.F."/>
            <person name="Han C."/>
            <person name="Tapia R."/>
            <person name="Goodwin L.A."/>
            <person name="Pitluck S."/>
            <person name="Mavromatis K."/>
            <person name="Liolios K."/>
            <person name="Pagani I."/>
            <person name="Ivanova N."/>
            <person name="Mikhailova N."/>
            <person name="Pati A."/>
            <person name="Chen A."/>
            <person name="Palaniappan K."/>
            <person name="Land M."/>
            <person name="Hauser L."/>
            <person name="Jeffries C.D."/>
            <person name="Brambilla E.M."/>
            <person name="Rohde M."/>
            <person name="Sikorski J."/>
            <person name="Pukall R."/>
            <person name="Goker M."/>
            <person name="Detter J.C."/>
            <person name="Woyke T."/>
            <person name="Bristow J."/>
            <person name="Eisen J.A."/>
            <person name="Markowitz V."/>
            <person name="Hugenholtz P."/>
            <person name="Kyrpides N.C."/>
            <person name="Klenk H.P."/>
            <person name="Lapidus A."/>
        </authorList>
    </citation>
    <scope>NUCLEOTIDE SEQUENCE [LARGE SCALE GENOMIC DNA]</scope>
    <source>
        <strain evidence="2">ATCC 35074 / DSM 20540 / JCM 6276 / NBRC 101906 / NCIMB 13154 / VKM Ac-1939 / CCM 2703 / MRP</strain>
        <plasmid evidence="2">Plasmid pDEIPR02</plasmid>
    </source>
</reference>
<accession>F0RQ65</accession>
<proteinExistence type="predicted"/>
<name>F0RQ65_DEIPM</name>
<dbReference type="HOGENOM" id="CLU_2080939_0_0_0"/>
<protein>
    <submittedName>
        <fullName evidence="1">Uncharacterized protein</fullName>
    </submittedName>
</protein>
<evidence type="ECO:0000313" key="2">
    <source>
        <dbReference type="Proteomes" id="UP000007718"/>
    </source>
</evidence>
<dbReference type="KEGG" id="dpt:Deipr_2299"/>
<dbReference type="AlphaFoldDB" id="F0RQ65"/>
<keyword evidence="1" id="KW-0614">Plasmid</keyword>
<geneLocation type="plasmid" evidence="1 2">
    <name>pDEIPR02</name>
</geneLocation>
<sequence length="117" mass="13068">MDIQLSPTRALIEQLHTSLRQSFESSCEHIRTSHFYPDELIPHFPAARQQLDTAIRESEALLASAGPQDALSRLYELGAGYSSERPTPVREILLEVTEGPFLWLSAVLNPDPSDLLP</sequence>
<gene>
    <name evidence="1" type="ordered locus">Deipr_2299</name>
</gene>